<dbReference type="Pfam" id="PF04327">
    <property type="entry name" value="Peptidase_Prp"/>
    <property type="match status" value="1"/>
</dbReference>
<protein>
    <recommendedName>
        <fullName evidence="6">Ribosomal processing cysteine protease Prp</fullName>
    </recommendedName>
</protein>
<reference evidence="8 9" key="1">
    <citation type="submission" date="2015-09" db="EMBL/GenBank/DDBJ databases">
        <authorList>
            <consortium name="Pathogen Informatics"/>
        </authorList>
    </citation>
    <scope>NUCLEOTIDE SEQUENCE [LARGE SCALE GENOMIC DNA]</scope>
    <source>
        <strain evidence="8 9">2789STDY5834970</strain>
    </source>
</reference>
<dbReference type="InterPro" id="IPR036764">
    <property type="entry name" value="Peptidase_Prp_sf"/>
</dbReference>
<dbReference type="GO" id="GO:0006508">
    <property type="term" value="P:proteolysis"/>
    <property type="evidence" value="ECO:0007669"/>
    <property type="project" value="UniProtKB-KW"/>
</dbReference>
<keyword evidence="8" id="KW-0687">Ribonucleoprotein</keyword>
<feature type="region of interest" description="Disordered" evidence="7">
    <location>
        <begin position="179"/>
        <end position="225"/>
    </location>
</feature>
<feature type="region of interest" description="Disordered" evidence="7">
    <location>
        <begin position="147"/>
        <end position="167"/>
    </location>
</feature>
<evidence type="ECO:0000256" key="2">
    <source>
        <dbReference type="ARBA" id="ARBA00022670"/>
    </source>
</evidence>
<dbReference type="GO" id="GO:0042254">
    <property type="term" value="P:ribosome biogenesis"/>
    <property type="evidence" value="ECO:0007669"/>
    <property type="project" value="UniProtKB-KW"/>
</dbReference>
<dbReference type="EMBL" id="CYXN01000001">
    <property type="protein sequence ID" value="CUM68758.1"/>
    <property type="molecule type" value="Genomic_DNA"/>
</dbReference>
<proteinExistence type="inferred from homology"/>
<dbReference type="GO" id="GO:0008234">
    <property type="term" value="F:cysteine-type peptidase activity"/>
    <property type="evidence" value="ECO:0007669"/>
    <property type="project" value="UniProtKB-KW"/>
</dbReference>
<keyword evidence="1" id="KW-0690">Ribosome biogenesis</keyword>
<organism evidence="8 9">
    <name type="scientific">Faecalibacterium prausnitzii</name>
    <dbReference type="NCBI Taxonomy" id="853"/>
    <lineage>
        <taxon>Bacteria</taxon>
        <taxon>Bacillati</taxon>
        <taxon>Bacillota</taxon>
        <taxon>Clostridia</taxon>
        <taxon>Eubacteriales</taxon>
        <taxon>Oscillospiraceae</taxon>
        <taxon>Faecalibacterium</taxon>
    </lineage>
</organism>
<dbReference type="CDD" id="cd16332">
    <property type="entry name" value="Prp-like"/>
    <property type="match status" value="1"/>
</dbReference>
<comment type="similarity">
    <text evidence="5">Belongs to the Prp family.</text>
</comment>
<dbReference type="Gene3D" id="3.30.70.1490">
    <property type="entry name" value="Cysteine protease Prp"/>
    <property type="match status" value="1"/>
</dbReference>
<evidence type="ECO:0000256" key="3">
    <source>
        <dbReference type="ARBA" id="ARBA00022801"/>
    </source>
</evidence>
<evidence type="ECO:0000256" key="7">
    <source>
        <dbReference type="SAM" id="MobiDB-lite"/>
    </source>
</evidence>
<dbReference type="SUPFAM" id="SSF118010">
    <property type="entry name" value="TM1457-like"/>
    <property type="match status" value="1"/>
</dbReference>
<evidence type="ECO:0000256" key="1">
    <source>
        <dbReference type="ARBA" id="ARBA00022517"/>
    </source>
</evidence>
<keyword evidence="4" id="KW-0788">Thiol protease</keyword>
<dbReference type="OrthoDB" id="48998at2"/>
<dbReference type="RefSeq" id="WP_055184221.1">
    <property type="nucleotide sequence ID" value="NZ_CYXN01000001.1"/>
</dbReference>
<dbReference type="PANTHER" id="PTHR39178:SF1">
    <property type="entry name" value="RIBOSOMAL-PROCESSING CYSTEINE PROTEASE PRP"/>
    <property type="match status" value="1"/>
</dbReference>
<feature type="compositionally biased region" description="Basic and acidic residues" evidence="7">
    <location>
        <begin position="198"/>
        <end position="224"/>
    </location>
</feature>
<accession>A0A173QTW1</accession>
<dbReference type="Proteomes" id="UP000095649">
    <property type="component" value="Unassembled WGS sequence"/>
</dbReference>
<keyword evidence="2" id="KW-0645">Protease</keyword>
<name>A0A173QTW1_9FIRM</name>
<keyword evidence="8" id="KW-0689">Ribosomal protein</keyword>
<gene>
    <name evidence="8" type="ORF">ERS852582_00019</name>
</gene>
<sequence>MIEASVMRTVWNDGKTGYEVKAKGHAGAGKYGQDIVCAAVSCLMQTLANEVEEAARAGLVALGAVAHGEGWMRVEVTPTHKSCDMVEAWVELVQDGLDALAESYPENVELVVNMVFADGKEPDPAQLPDIVDGKMNLQYFAEGGGDGAAAGEGGAEAAPAVQEPALRPAQERLARRSGALRGKPTEQPPQLSGQPETKPQEGEKPTEEKPQEQKVEKTPEEKRKAFGALVRDSGEYSDIFNEVMQQAIIKAGEAVHADPKAAALRQALSEAYGIDGEDVDGLIEAVKNGKVKDDAY</sequence>
<keyword evidence="3" id="KW-0378">Hydrolase</keyword>
<evidence type="ECO:0000313" key="9">
    <source>
        <dbReference type="Proteomes" id="UP000095649"/>
    </source>
</evidence>
<evidence type="ECO:0000256" key="4">
    <source>
        <dbReference type="ARBA" id="ARBA00022807"/>
    </source>
</evidence>
<evidence type="ECO:0000313" key="8">
    <source>
        <dbReference type="EMBL" id="CUM68758.1"/>
    </source>
</evidence>
<evidence type="ECO:0000256" key="6">
    <source>
        <dbReference type="ARBA" id="ARBA00044538"/>
    </source>
</evidence>
<dbReference type="GO" id="GO:0005840">
    <property type="term" value="C:ribosome"/>
    <property type="evidence" value="ECO:0007669"/>
    <property type="project" value="UniProtKB-KW"/>
</dbReference>
<dbReference type="InterPro" id="IPR007422">
    <property type="entry name" value="Peptidase_Prp"/>
</dbReference>
<evidence type="ECO:0000256" key="5">
    <source>
        <dbReference type="ARBA" id="ARBA00044503"/>
    </source>
</evidence>
<dbReference type="AlphaFoldDB" id="A0A173QTW1"/>
<dbReference type="PANTHER" id="PTHR39178">
    <property type="entry name" value="HYPOTHETICAL RIBOSOME-ASSOCIATED PROTEIN"/>
    <property type="match status" value="1"/>
</dbReference>